<dbReference type="Gene3D" id="3.40.50.720">
    <property type="entry name" value="NAD(P)-binding Rossmann-like Domain"/>
    <property type="match status" value="1"/>
</dbReference>
<evidence type="ECO:0000313" key="2">
    <source>
        <dbReference type="EMBL" id="PWN06168.1"/>
    </source>
</evidence>
<evidence type="ECO:0000313" key="3">
    <source>
        <dbReference type="Proteomes" id="UP000245533"/>
    </source>
</evidence>
<dbReference type="SUPFAM" id="SSF51735">
    <property type="entry name" value="NAD(P)-binding Rossmann-fold domains"/>
    <property type="match status" value="1"/>
</dbReference>
<organism evidence="2 3">
    <name type="scientific">Rhodohalobacter mucosus</name>
    <dbReference type="NCBI Taxonomy" id="2079485"/>
    <lineage>
        <taxon>Bacteria</taxon>
        <taxon>Pseudomonadati</taxon>
        <taxon>Balneolota</taxon>
        <taxon>Balneolia</taxon>
        <taxon>Balneolales</taxon>
        <taxon>Balneolaceae</taxon>
        <taxon>Rhodohalobacter</taxon>
    </lineage>
</organism>
<accession>A0A316TQU7</accession>
<protein>
    <recommendedName>
        <fullName evidence="1">NAD-dependent epimerase/dehydratase domain-containing protein</fullName>
    </recommendedName>
</protein>
<dbReference type="InterPro" id="IPR036291">
    <property type="entry name" value="NAD(P)-bd_dom_sf"/>
</dbReference>
<dbReference type="InterPro" id="IPR001509">
    <property type="entry name" value="Epimerase_deHydtase"/>
</dbReference>
<dbReference type="EMBL" id="QGGB01000007">
    <property type="protein sequence ID" value="PWN06168.1"/>
    <property type="molecule type" value="Genomic_DNA"/>
</dbReference>
<proteinExistence type="predicted"/>
<dbReference type="Pfam" id="PF01370">
    <property type="entry name" value="Epimerase"/>
    <property type="match status" value="1"/>
</dbReference>
<dbReference type="AlphaFoldDB" id="A0A316TQU7"/>
<evidence type="ECO:0000259" key="1">
    <source>
        <dbReference type="Pfam" id="PF01370"/>
    </source>
</evidence>
<comment type="caution">
    <text evidence="2">The sequence shown here is derived from an EMBL/GenBank/DDBJ whole genome shotgun (WGS) entry which is preliminary data.</text>
</comment>
<gene>
    <name evidence="2" type="ORF">DDZ15_10005</name>
</gene>
<reference evidence="2 3" key="1">
    <citation type="submission" date="2018-05" db="EMBL/GenBank/DDBJ databases">
        <title>Rhodohalobacter halophilus gen. nov., sp. nov., a moderately halophilic member of the family Balneolaceae.</title>
        <authorList>
            <person name="Liu Z.-W."/>
        </authorList>
    </citation>
    <scope>NUCLEOTIDE SEQUENCE [LARGE SCALE GENOMIC DNA]</scope>
    <source>
        <strain evidence="2 3">8A47</strain>
    </source>
</reference>
<dbReference type="PANTHER" id="PTHR43245:SF58">
    <property type="entry name" value="BLL5923 PROTEIN"/>
    <property type="match status" value="1"/>
</dbReference>
<dbReference type="PANTHER" id="PTHR43245">
    <property type="entry name" value="BIFUNCTIONAL POLYMYXIN RESISTANCE PROTEIN ARNA"/>
    <property type="match status" value="1"/>
</dbReference>
<feature type="domain" description="NAD-dependent epimerase/dehydratase" evidence="1">
    <location>
        <begin position="4"/>
        <end position="217"/>
    </location>
</feature>
<sequence length="324" mass="36176">MNAFVTGGTGFIGSHLADALIEHPDYDIVKCLVRSREKWLEGKTYKKVSGDLHSLHVLNRVIDKEDVIFHLAAVVKAPSQKEFDYANVEATENLLRIAEKKGVRKLVILSSLAAAGPSSGTPLTENSLLNPVSRYGESKKRMEQLVHRLAPENMSVTILRPPAVYGPREDQIFTLFKMMKYGIAPIVGSGNHPELSIMYVQDVIQALLKAANQSEPGIHTYFISGPEIANWNKIRDIVSTVLGKKNIPVKLNPAWVKKIAGAVETTGSLFGSYPVLNREKANEMILEWTCSYEKAARELDFKPEYSLSEGISRTLTWYRKHGWL</sequence>
<dbReference type="InterPro" id="IPR050177">
    <property type="entry name" value="Lipid_A_modif_metabolic_enz"/>
</dbReference>
<dbReference type="RefSeq" id="WP_109646961.1">
    <property type="nucleotide sequence ID" value="NZ_QGGB01000007.1"/>
</dbReference>
<name>A0A316TQU7_9BACT</name>
<dbReference type="Proteomes" id="UP000245533">
    <property type="component" value="Unassembled WGS sequence"/>
</dbReference>
<keyword evidence="3" id="KW-1185">Reference proteome</keyword>
<dbReference type="OrthoDB" id="1490291at2"/>